<evidence type="ECO:0000256" key="4">
    <source>
        <dbReference type="ARBA" id="ARBA00022692"/>
    </source>
</evidence>
<dbReference type="InterPro" id="IPR022357">
    <property type="entry name" value="MIP_CS"/>
</dbReference>
<evidence type="ECO:0000256" key="5">
    <source>
        <dbReference type="ARBA" id="ARBA00022989"/>
    </source>
</evidence>
<gene>
    <name evidence="9" type="ORF">DL89DRAFT_203211</name>
</gene>
<accession>A0A1Y1W833</accession>
<comment type="caution">
    <text evidence="9">The sequence shown here is derived from an EMBL/GenBank/DDBJ whole genome shotgun (WGS) entry which is preliminary data.</text>
</comment>
<keyword evidence="4 7" id="KW-0812">Transmembrane</keyword>
<dbReference type="STRING" id="61395.A0A1Y1W833"/>
<dbReference type="GeneID" id="63800669"/>
<dbReference type="PROSITE" id="PS00221">
    <property type="entry name" value="MIP"/>
    <property type="match status" value="1"/>
</dbReference>
<comment type="similarity">
    <text evidence="2 7">Belongs to the MIP/aquaporin (TC 1.A.8) family.</text>
</comment>
<feature type="non-terminal residue" evidence="9">
    <location>
        <position position="1"/>
    </location>
</feature>
<dbReference type="SUPFAM" id="SSF81338">
    <property type="entry name" value="Aquaporin-like"/>
    <property type="match status" value="1"/>
</dbReference>
<keyword evidence="5 8" id="KW-1133">Transmembrane helix</keyword>
<protein>
    <submittedName>
        <fullName evidence="9">Major intrinsic protein</fullName>
    </submittedName>
</protein>
<evidence type="ECO:0000256" key="1">
    <source>
        <dbReference type="ARBA" id="ARBA00004141"/>
    </source>
</evidence>
<feature type="transmembrane region" description="Helical" evidence="8">
    <location>
        <begin position="6"/>
        <end position="27"/>
    </location>
</feature>
<dbReference type="AlphaFoldDB" id="A0A1Y1W833"/>
<evidence type="ECO:0000313" key="10">
    <source>
        <dbReference type="Proteomes" id="UP000193922"/>
    </source>
</evidence>
<keyword evidence="6 8" id="KW-0472">Membrane</keyword>
<name>A0A1Y1W833_9FUNG</name>
<feature type="transmembrane region" description="Helical" evidence="8">
    <location>
        <begin position="136"/>
        <end position="155"/>
    </location>
</feature>
<evidence type="ECO:0000256" key="8">
    <source>
        <dbReference type="SAM" id="Phobius"/>
    </source>
</evidence>
<dbReference type="Pfam" id="PF00230">
    <property type="entry name" value="MIP"/>
    <property type="match status" value="1"/>
</dbReference>
<dbReference type="GO" id="GO:0015254">
    <property type="term" value="F:glycerol channel activity"/>
    <property type="evidence" value="ECO:0007669"/>
    <property type="project" value="TreeGrafter"/>
</dbReference>
<keyword evidence="3 7" id="KW-0813">Transport</keyword>
<dbReference type="PANTHER" id="PTHR43829">
    <property type="entry name" value="AQUAPORIN OR AQUAGLYCEROPORIN RELATED"/>
    <property type="match status" value="1"/>
</dbReference>
<feature type="transmembrane region" description="Helical" evidence="8">
    <location>
        <begin position="216"/>
        <end position="236"/>
    </location>
</feature>
<dbReference type="PRINTS" id="PR00783">
    <property type="entry name" value="MINTRINSICP"/>
</dbReference>
<dbReference type="RefSeq" id="XP_040743074.1">
    <property type="nucleotide sequence ID" value="XM_040884021.1"/>
</dbReference>
<dbReference type="GO" id="GO:0005886">
    <property type="term" value="C:plasma membrane"/>
    <property type="evidence" value="ECO:0007669"/>
    <property type="project" value="TreeGrafter"/>
</dbReference>
<comment type="subcellular location">
    <subcellularLocation>
        <location evidence="1">Membrane</location>
        <topology evidence="1">Multi-pass membrane protein</topology>
    </subcellularLocation>
</comment>
<keyword evidence="10" id="KW-1185">Reference proteome</keyword>
<proteinExistence type="inferred from homology"/>
<dbReference type="OrthoDB" id="3222at2759"/>
<dbReference type="Proteomes" id="UP000193922">
    <property type="component" value="Unassembled WGS sequence"/>
</dbReference>
<dbReference type="InterPro" id="IPR023271">
    <property type="entry name" value="Aquaporin-like"/>
</dbReference>
<dbReference type="InterPro" id="IPR000425">
    <property type="entry name" value="MIP"/>
</dbReference>
<feature type="non-terminal residue" evidence="9">
    <location>
        <position position="237"/>
    </location>
</feature>
<organism evidence="9 10">
    <name type="scientific">Linderina pennispora</name>
    <dbReference type="NCBI Taxonomy" id="61395"/>
    <lineage>
        <taxon>Eukaryota</taxon>
        <taxon>Fungi</taxon>
        <taxon>Fungi incertae sedis</taxon>
        <taxon>Zoopagomycota</taxon>
        <taxon>Kickxellomycotina</taxon>
        <taxon>Kickxellomycetes</taxon>
        <taxon>Kickxellales</taxon>
        <taxon>Kickxellaceae</taxon>
        <taxon>Linderina</taxon>
    </lineage>
</organism>
<evidence type="ECO:0000256" key="2">
    <source>
        <dbReference type="ARBA" id="ARBA00006175"/>
    </source>
</evidence>
<evidence type="ECO:0000313" key="9">
    <source>
        <dbReference type="EMBL" id="ORX69386.1"/>
    </source>
</evidence>
<evidence type="ECO:0000256" key="6">
    <source>
        <dbReference type="ARBA" id="ARBA00023136"/>
    </source>
</evidence>
<sequence length="237" mass="25792">IAEFLAMTIFMMIGLSINATVVFRAATQPDAHDLTIAVGWGCALIGGIVMSMGVSGAHLNPALTFSLAVFGHFPWRRVPGMVLAQVLGGFLAAFFTWLLYYPIWDRFSRLTVGERATAGIFIIQPTEPGVYGNGNLVFNEIVYSFSLLYFVFFIADKRMTLSASTGAILAGLFFAATILSGTQYVAVVAMNPARDLGPRLFIWAAGWKDVFTAHNYYFYVPLVGPFIGGVAARGIYD</sequence>
<evidence type="ECO:0000256" key="3">
    <source>
        <dbReference type="ARBA" id="ARBA00022448"/>
    </source>
</evidence>
<dbReference type="PANTHER" id="PTHR43829:SF9">
    <property type="entry name" value="AQUAPORIN-9"/>
    <property type="match status" value="1"/>
</dbReference>
<dbReference type="EMBL" id="MCFD01000007">
    <property type="protein sequence ID" value="ORX69386.1"/>
    <property type="molecule type" value="Genomic_DNA"/>
</dbReference>
<dbReference type="InterPro" id="IPR050363">
    <property type="entry name" value="MIP/Aquaporin"/>
</dbReference>
<evidence type="ECO:0000256" key="7">
    <source>
        <dbReference type="RuleBase" id="RU000477"/>
    </source>
</evidence>
<dbReference type="GO" id="GO:0015250">
    <property type="term" value="F:water channel activity"/>
    <property type="evidence" value="ECO:0007669"/>
    <property type="project" value="TreeGrafter"/>
</dbReference>
<feature type="transmembrane region" description="Helical" evidence="8">
    <location>
        <begin position="34"/>
        <end position="52"/>
    </location>
</feature>
<feature type="transmembrane region" description="Helical" evidence="8">
    <location>
        <begin position="82"/>
        <end position="103"/>
    </location>
</feature>
<reference evidence="9 10" key="1">
    <citation type="submission" date="2016-07" db="EMBL/GenBank/DDBJ databases">
        <title>Pervasive Adenine N6-methylation of Active Genes in Fungi.</title>
        <authorList>
            <consortium name="DOE Joint Genome Institute"/>
            <person name="Mondo S.J."/>
            <person name="Dannebaum R.O."/>
            <person name="Kuo R.C."/>
            <person name="Labutti K."/>
            <person name="Haridas S."/>
            <person name="Kuo A."/>
            <person name="Salamov A."/>
            <person name="Ahrendt S.R."/>
            <person name="Lipzen A."/>
            <person name="Sullivan W."/>
            <person name="Andreopoulos W.B."/>
            <person name="Clum A."/>
            <person name="Lindquist E."/>
            <person name="Daum C."/>
            <person name="Ramamoorthy G.K."/>
            <person name="Gryganskyi A."/>
            <person name="Culley D."/>
            <person name="Magnuson J.K."/>
            <person name="James T.Y."/>
            <person name="O'Malley M.A."/>
            <person name="Stajich J.E."/>
            <person name="Spatafora J.W."/>
            <person name="Visel A."/>
            <person name="Grigoriev I.V."/>
        </authorList>
    </citation>
    <scope>NUCLEOTIDE SEQUENCE [LARGE SCALE GENOMIC DNA]</scope>
    <source>
        <strain evidence="9 10">ATCC 12442</strain>
    </source>
</reference>
<feature type="transmembrane region" description="Helical" evidence="8">
    <location>
        <begin position="167"/>
        <end position="190"/>
    </location>
</feature>
<dbReference type="Gene3D" id="1.20.1080.10">
    <property type="entry name" value="Glycerol uptake facilitator protein"/>
    <property type="match status" value="1"/>
</dbReference>